<dbReference type="AlphaFoldDB" id="A0A6J5JYU4"/>
<dbReference type="InterPro" id="IPR043425">
    <property type="entry name" value="NusG-like"/>
</dbReference>
<protein>
    <recommendedName>
        <fullName evidence="5 6">Transcription termination/antitermination protein NusG</fullName>
    </recommendedName>
</protein>
<dbReference type="CDD" id="cd09891">
    <property type="entry name" value="NGN_Bact_1"/>
    <property type="match status" value="1"/>
</dbReference>
<evidence type="ECO:0000313" key="11">
    <source>
        <dbReference type="Proteomes" id="UP000509549"/>
    </source>
</evidence>
<dbReference type="PANTHER" id="PTHR30265:SF2">
    <property type="entry name" value="TRANSCRIPTION TERMINATION_ANTITERMINATION PROTEIN NUSG"/>
    <property type="match status" value="1"/>
</dbReference>
<keyword evidence="1 5" id="KW-0806">Transcription termination</keyword>
<name>A0A6J5JYU4_9GAMM</name>
<dbReference type="Gene3D" id="3.30.70.940">
    <property type="entry name" value="NusG, N-terminal domain"/>
    <property type="match status" value="1"/>
</dbReference>
<dbReference type="InterPro" id="IPR014722">
    <property type="entry name" value="Rib_uL2_dom2"/>
</dbReference>
<evidence type="ECO:0000256" key="6">
    <source>
        <dbReference type="NCBIfam" id="TIGR00922"/>
    </source>
</evidence>
<dbReference type="GO" id="GO:0032784">
    <property type="term" value="P:regulation of DNA-templated transcription elongation"/>
    <property type="evidence" value="ECO:0007669"/>
    <property type="project" value="InterPro"/>
</dbReference>
<dbReference type="InterPro" id="IPR036735">
    <property type="entry name" value="NGN_dom_sf"/>
</dbReference>
<dbReference type="GO" id="GO:0031564">
    <property type="term" value="P:transcription antitermination"/>
    <property type="evidence" value="ECO:0007669"/>
    <property type="project" value="UniProtKB-UniRule"/>
</dbReference>
<dbReference type="Proteomes" id="UP000509549">
    <property type="component" value="Chromosome"/>
</dbReference>
<feature type="domain" description="KOW" evidence="9">
    <location>
        <begin position="128"/>
        <end position="155"/>
    </location>
</feature>
<sequence length="182" mass="20887">MSKENKLKKWYIIQTVSGHEIKVKEQLQEKILQLNLNNFFGKILIPTEDIIEIKAGKKYTSKRKIFPGYILIEMQITDDSIQIIKNIKYVFGFIGGTPGNPTPLSEDETKKILDKMKESSKKPKPKKLFETGEMVRVIDGPFSDFNGTVEEINYDKNRLCIGVLIFGRSTPIDLDFSQVEKI</sequence>
<evidence type="ECO:0000259" key="9">
    <source>
        <dbReference type="SMART" id="SM00739"/>
    </source>
</evidence>
<dbReference type="KEGG" id="acil:ESZ_00328"/>
<dbReference type="PRINTS" id="PR00338">
    <property type="entry name" value="NUSGTNSCPFCT"/>
</dbReference>
<evidence type="ECO:0000256" key="1">
    <source>
        <dbReference type="ARBA" id="ARBA00022472"/>
    </source>
</evidence>
<proteinExistence type="inferred from homology"/>
<comment type="function">
    <text evidence="5 7">Participates in transcription elongation, termination and antitermination.</text>
</comment>
<keyword evidence="11" id="KW-1185">Reference proteome</keyword>
<evidence type="ECO:0000259" key="8">
    <source>
        <dbReference type="SMART" id="SM00738"/>
    </source>
</evidence>
<dbReference type="CDD" id="cd06091">
    <property type="entry name" value="KOW_NusG"/>
    <property type="match status" value="1"/>
</dbReference>
<evidence type="ECO:0000256" key="2">
    <source>
        <dbReference type="ARBA" id="ARBA00022814"/>
    </source>
</evidence>
<dbReference type="SMART" id="SM00738">
    <property type="entry name" value="NGN"/>
    <property type="match status" value="1"/>
</dbReference>
<dbReference type="Gene3D" id="2.30.30.30">
    <property type="match status" value="1"/>
</dbReference>
<gene>
    <name evidence="5 10" type="primary">nusG</name>
    <name evidence="10" type="ORF">ESZ_00328</name>
</gene>
<dbReference type="EMBL" id="LR794158">
    <property type="protein sequence ID" value="CAB3976513.1"/>
    <property type="molecule type" value="Genomic_DNA"/>
</dbReference>
<dbReference type="PANTHER" id="PTHR30265">
    <property type="entry name" value="RHO-INTERACTING TRANSCRIPTION TERMINATION FACTOR NUSG"/>
    <property type="match status" value="1"/>
</dbReference>
<evidence type="ECO:0000256" key="7">
    <source>
        <dbReference type="RuleBase" id="RU000538"/>
    </source>
</evidence>
<dbReference type="InterPro" id="IPR047050">
    <property type="entry name" value="NGN"/>
</dbReference>
<comment type="similarity">
    <text evidence="5 7">Belongs to the NusG family.</text>
</comment>
<dbReference type="RefSeq" id="WP_176605038.1">
    <property type="nucleotide sequence ID" value="NZ_LR794158.1"/>
</dbReference>
<feature type="domain" description="NusG-like N-terminal" evidence="8">
    <location>
        <begin position="7"/>
        <end position="116"/>
    </location>
</feature>
<dbReference type="InterPro" id="IPR015869">
    <property type="entry name" value="Transcrpt_antiterm_NusG_bac_CS"/>
</dbReference>
<dbReference type="HAMAP" id="MF_00948">
    <property type="entry name" value="NusG"/>
    <property type="match status" value="1"/>
</dbReference>
<keyword evidence="2 5" id="KW-0889">Transcription antitermination</keyword>
<keyword evidence="3 5" id="KW-0805">Transcription regulation</keyword>
<keyword evidence="4 5" id="KW-0804">Transcription</keyword>
<dbReference type="Pfam" id="PF00467">
    <property type="entry name" value="KOW"/>
    <property type="match status" value="1"/>
</dbReference>
<dbReference type="GO" id="GO:0006354">
    <property type="term" value="P:DNA-templated transcription elongation"/>
    <property type="evidence" value="ECO:0007669"/>
    <property type="project" value="UniProtKB-UniRule"/>
</dbReference>
<dbReference type="Pfam" id="PF02357">
    <property type="entry name" value="NusG"/>
    <property type="match status" value="1"/>
</dbReference>
<reference evidence="10 11" key="1">
    <citation type="submission" date="2020-04" db="EMBL/GenBank/DDBJ databases">
        <authorList>
            <person name="Graf S J."/>
        </authorList>
    </citation>
    <scope>NUCLEOTIDE SEQUENCE [LARGE SCALE GENOMIC DNA]</scope>
    <source>
        <strain evidence="10">1</strain>
    </source>
</reference>
<dbReference type="SMART" id="SM00739">
    <property type="entry name" value="KOW"/>
    <property type="match status" value="1"/>
</dbReference>
<evidence type="ECO:0000256" key="5">
    <source>
        <dbReference type="HAMAP-Rule" id="MF_00948"/>
    </source>
</evidence>
<dbReference type="InterPro" id="IPR001062">
    <property type="entry name" value="Transcrpt_antiterm_NusG"/>
</dbReference>
<evidence type="ECO:0000256" key="3">
    <source>
        <dbReference type="ARBA" id="ARBA00023015"/>
    </source>
</evidence>
<dbReference type="SUPFAM" id="SSF50104">
    <property type="entry name" value="Translation proteins SH3-like domain"/>
    <property type="match status" value="1"/>
</dbReference>
<dbReference type="PROSITE" id="PS01014">
    <property type="entry name" value="NUSG"/>
    <property type="match status" value="1"/>
</dbReference>
<dbReference type="InterPro" id="IPR008991">
    <property type="entry name" value="Translation_prot_SH3-like_sf"/>
</dbReference>
<dbReference type="InterPro" id="IPR006645">
    <property type="entry name" value="NGN-like_dom"/>
</dbReference>
<dbReference type="InterPro" id="IPR005824">
    <property type="entry name" value="KOW"/>
</dbReference>
<dbReference type="NCBIfam" id="TIGR00922">
    <property type="entry name" value="nusG"/>
    <property type="match status" value="1"/>
</dbReference>
<dbReference type="FunFam" id="2.30.30.30:FF:000002">
    <property type="entry name" value="Transcription termination/antitermination factor NusG"/>
    <property type="match status" value="1"/>
</dbReference>
<dbReference type="SUPFAM" id="SSF82679">
    <property type="entry name" value="N-utilization substance G protein NusG, N-terminal domain"/>
    <property type="match status" value="1"/>
</dbReference>
<evidence type="ECO:0000313" key="10">
    <source>
        <dbReference type="EMBL" id="CAB3976513.1"/>
    </source>
</evidence>
<dbReference type="GO" id="GO:0005829">
    <property type="term" value="C:cytosol"/>
    <property type="evidence" value="ECO:0007669"/>
    <property type="project" value="UniProtKB-ARBA"/>
</dbReference>
<organism evidence="10 11">
    <name type="scientific">Candidatus Azoamicus ciliaticola</name>
    <dbReference type="NCBI Taxonomy" id="2652803"/>
    <lineage>
        <taxon>Bacteria</taxon>
        <taxon>Pseudomonadati</taxon>
        <taxon>Pseudomonadota</taxon>
        <taxon>Gammaproteobacteria</taxon>
        <taxon>Candidatus Azoamicaceae</taxon>
        <taxon>Candidatus Azoamicus</taxon>
    </lineage>
</organism>
<evidence type="ECO:0000256" key="4">
    <source>
        <dbReference type="ARBA" id="ARBA00023163"/>
    </source>
</evidence>
<dbReference type="GO" id="GO:0006353">
    <property type="term" value="P:DNA-templated transcription termination"/>
    <property type="evidence" value="ECO:0007669"/>
    <property type="project" value="UniProtKB-UniRule"/>
</dbReference>
<accession>A0A6J5JYU4</accession>